<dbReference type="EMBL" id="CYXT01000002">
    <property type="protein sequence ID" value="CUM76723.1"/>
    <property type="molecule type" value="Genomic_DNA"/>
</dbReference>
<evidence type="ECO:0000256" key="1">
    <source>
        <dbReference type="PIRSR" id="PIRSR620019-1"/>
    </source>
</evidence>
<dbReference type="Gene3D" id="2.160.10.10">
    <property type="entry name" value="Hexapeptide repeat proteins"/>
    <property type="match status" value="1"/>
</dbReference>
<dbReference type="RefSeq" id="WP_242855475.1">
    <property type="nucleotide sequence ID" value="NZ_CYXT01000002.1"/>
</dbReference>
<feature type="domain" description="PglD N-terminal" evidence="3">
    <location>
        <begin position="10"/>
        <end position="89"/>
    </location>
</feature>
<dbReference type="PANTHER" id="PTHR43300">
    <property type="entry name" value="ACETYLTRANSFERASE"/>
    <property type="match status" value="1"/>
</dbReference>
<evidence type="ECO:0000313" key="4">
    <source>
        <dbReference type="EMBL" id="CUM76723.1"/>
    </source>
</evidence>
<dbReference type="Proteomes" id="UP000095598">
    <property type="component" value="Unassembled WGS sequence"/>
</dbReference>
<evidence type="ECO:0000313" key="5">
    <source>
        <dbReference type="Proteomes" id="UP000095598"/>
    </source>
</evidence>
<feature type="active site" description="Proton acceptor" evidence="1">
    <location>
        <position position="148"/>
    </location>
</feature>
<keyword evidence="4" id="KW-0012">Acyltransferase</keyword>
<dbReference type="CDD" id="cd03360">
    <property type="entry name" value="LbH_AT_putative"/>
    <property type="match status" value="1"/>
</dbReference>
<dbReference type="InterPro" id="IPR041561">
    <property type="entry name" value="PglD_N"/>
</dbReference>
<keyword evidence="4" id="KW-0808">Transferase</keyword>
<evidence type="ECO:0000259" key="3">
    <source>
        <dbReference type="Pfam" id="PF17836"/>
    </source>
</evidence>
<reference evidence="4 5" key="1">
    <citation type="submission" date="2015-09" db="EMBL/GenBank/DDBJ databases">
        <authorList>
            <consortium name="Pathogen Informatics"/>
        </authorList>
    </citation>
    <scope>NUCLEOTIDE SEQUENCE [LARGE SCALE GENOMIC DNA]</scope>
    <source>
        <strain evidence="4 5">2789STDY5608868</strain>
    </source>
</reference>
<gene>
    <name evidence="4" type="ORF">ERS852425_00484</name>
</gene>
<dbReference type="InterPro" id="IPR020019">
    <property type="entry name" value="AcTrfase_PglD-like"/>
</dbReference>
<protein>
    <submittedName>
        <fullName evidence="4">UDP-3-O-[3-hydroxymyristoyl] glucosamine N-acyltransferase</fullName>
    </submittedName>
</protein>
<dbReference type="InterPro" id="IPR011004">
    <property type="entry name" value="Trimer_LpxA-like_sf"/>
</dbReference>
<name>A0A173RFM2_ANAHA</name>
<dbReference type="AlphaFoldDB" id="A0A173RFM2"/>
<feature type="binding site" evidence="2">
    <location>
        <position position="80"/>
    </location>
    <ligand>
        <name>substrate</name>
    </ligand>
</feature>
<dbReference type="Gene3D" id="3.40.50.20">
    <property type="match status" value="1"/>
</dbReference>
<proteinExistence type="predicted"/>
<organism evidence="4 5">
    <name type="scientific">Anaerostipes hadrus</name>
    <dbReference type="NCBI Taxonomy" id="649756"/>
    <lineage>
        <taxon>Bacteria</taxon>
        <taxon>Bacillati</taxon>
        <taxon>Bacillota</taxon>
        <taxon>Clostridia</taxon>
        <taxon>Lachnospirales</taxon>
        <taxon>Lachnospiraceae</taxon>
        <taxon>Anaerostipes</taxon>
    </lineage>
</organism>
<dbReference type="SUPFAM" id="SSF51161">
    <property type="entry name" value="Trimeric LpxA-like enzymes"/>
    <property type="match status" value="1"/>
</dbReference>
<dbReference type="GO" id="GO:0016746">
    <property type="term" value="F:acyltransferase activity"/>
    <property type="evidence" value="ECO:0007669"/>
    <property type="project" value="UniProtKB-KW"/>
</dbReference>
<dbReference type="Pfam" id="PF17836">
    <property type="entry name" value="PglD_N"/>
    <property type="match status" value="1"/>
</dbReference>
<sequence>MSKEPKIKPIVIVGAGGMGRDTQWLIERINEEEPTYEILGYIDDGIQQGSIIDGYPILGGMKYLEEYDKEQKLAVAFAIGNAKVREKLVLKCLPNPNLCYPNLIDPSVITSQRVHLGQGNIICTSVIMTTNIEIGNFNLICNRSIVGHDDEIGDYNTLYPGVLLSGDVHLKTETEIGTGSQIIQGLHITDEVIMGAGSTVIEDINEAGTYVGVPVRRVNDEE</sequence>
<dbReference type="PANTHER" id="PTHR43300:SF7">
    <property type="entry name" value="UDP-N-ACETYLBACILLOSAMINE N-ACETYLTRANSFERASE"/>
    <property type="match status" value="1"/>
</dbReference>
<evidence type="ECO:0000256" key="2">
    <source>
        <dbReference type="PIRSR" id="PIRSR620019-2"/>
    </source>
</evidence>
<dbReference type="InterPro" id="IPR050179">
    <property type="entry name" value="Trans_hexapeptide_repeat"/>
</dbReference>
<feature type="site" description="Increases basicity of active site His" evidence="1">
    <location>
        <position position="149"/>
    </location>
</feature>
<accession>A0A173RFM2</accession>
<dbReference type="NCBIfam" id="TIGR03570">
    <property type="entry name" value="NeuD_NnaD"/>
    <property type="match status" value="1"/>
</dbReference>